<proteinExistence type="inferred from homology"/>
<evidence type="ECO:0000256" key="5">
    <source>
        <dbReference type="ARBA" id="ARBA00022833"/>
    </source>
</evidence>
<keyword evidence="2 8" id="KW-0645">Protease</keyword>
<keyword evidence="10" id="KW-1185">Reference proteome</keyword>
<keyword evidence="7" id="KW-0865">Zymogen</keyword>
<keyword evidence="3" id="KW-0479">Metal-binding</keyword>
<dbReference type="GO" id="GO:0046872">
    <property type="term" value="F:metal ion binding"/>
    <property type="evidence" value="ECO:0007669"/>
    <property type="project" value="UniProtKB-UniRule"/>
</dbReference>
<reference evidence="9 10" key="1">
    <citation type="submission" date="2015-11" db="EMBL/GenBank/DDBJ databases">
        <title>Genomic analysis of 38 Legionella species identifies large and diverse effector repertoires.</title>
        <authorList>
            <person name="Burstein D."/>
            <person name="Amaro F."/>
            <person name="Zusman T."/>
            <person name="Lifshitz Z."/>
            <person name="Cohen O."/>
            <person name="Gilbert J.A."/>
            <person name="Pupko T."/>
            <person name="Shuman H.A."/>
            <person name="Segal G."/>
        </authorList>
    </citation>
    <scope>NUCLEOTIDE SEQUENCE [LARGE SCALE GENOMIC DNA]</scope>
    <source>
        <strain evidence="9 10">ATCC 49504</strain>
    </source>
</reference>
<dbReference type="InterPro" id="IPR050728">
    <property type="entry name" value="Zinc_Metalloprotease_M4"/>
</dbReference>
<keyword evidence="8" id="KW-0964">Secreted</keyword>
<evidence type="ECO:0000256" key="1">
    <source>
        <dbReference type="ARBA" id="ARBA00009388"/>
    </source>
</evidence>
<dbReference type="Pfam" id="PF02868">
    <property type="entry name" value="Peptidase_M4_C"/>
    <property type="match status" value="1"/>
</dbReference>
<name>A0A0W0TZT0_9GAMM</name>
<keyword evidence="6 8" id="KW-0482">Metalloprotease</keyword>
<evidence type="ECO:0000256" key="2">
    <source>
        <dbReference type="ARBA" id="ARBA00022670"/>
    </source>
</evidence>
<feature type="signal peptide" evidence="8">
    <location>
        <begin position="1"/>
        <end position="19"/>
    </location>
</feature>
<evidence type="ECO:0000313" key="9">
    <source>
        <dbReference type="EMBL" id="KTD00973.1"/>
    </source>
</evidence>
<dbReference type="Gene3D" id="3.10.170.10">
    <property type="match status" value="1"/>
</dbReference>
<evidence type="ECO:0000256" key="8">
    <source>
        <dbReference type="RuleBase" id="RU366073"/>
    </source>
</evidence>
<dbReference type="Gene3D" id="3.10.450.40">
    <property type="match status" value="1"/>
</dbReference>
<comment type="caution">
    <text evidence="9">The sequence shown here is derived from an EMBL/GenBank/DDBJ whole genome shotgun (WGS) entry which is preliminary data.</text>
</comment>
<dbReference type="EMBL" id="LNYC01000031">
    <property type="protein sequence ID" value="KTD00973.1"/>
    <property type="molecule type" value="Genomic_DNA"/>
</dbReference>
<comment type="cofactor">
    <cofactor evidence="8">
        <name>Zn(2+)</name>
        <dbReference type="ChEBI" id="CHEBI:29105"/>
    </cofactor>
</comment>
<dbReference type="PRINTS" id="PR00730">
    <property type="entry name" value="THERMOLYSIN"/>
</dbReference>
<dbReference type="InterPro" id="IPR001570">
    <property type="entry name" value="Peptidase_M4_C_domain"/>
</dbReference>
<dbReference type="Proteomes" id="UP000054785">
    <property type="component" value="Unassembled WGS sequence"/>
</dbReference>
<dbReference type="AlphaFoldDB" id="A0A0W0TZT0"/>
<evidence type="ECO:0000256" key="3">
    <source>
        <dbReference type="ARBA" id="ARBA00022723"/>
    </source>
</evidence>
<evidence type="ECO:0000256" key="4">
    <source>
        <dbReference type="ARBA" id="ARBA00022801"/>
    </source>
</evidence>
<feature type="chain" id="PRO_5041745715" description="Neutral metalloproteinase" evidence="8">
    <location>
        <begin position="20"/>
        <end position="551"/>
    </location>
</feature>
<comment type="subcellular location">
    <subcellularLocation>
        <location evidence="8">Secreted</location>
    </subcellularLocation>
</comment>
<organism evidence="9 10">
    <name type="scientific">Legionella geestiana</name>
    <dbReference type="NCBI Taxonomy" id="45065"/>
    <lineage>
        <taxon>Bacteria</taxon>
        <taxon>Pseudomonadati</taxon>
        <taxon>Pseudomonadota</taxon>
        <taxon>Gammaproteobacteria</taxon>
        <taxon>Legionellales</taxon>
        <taxon>Legionellaceae</taxon>
        <taxon>Legionella</taxon>
    </lineage>
</organism>
<comment type="similarity">
    <text evidence="1 8">Belongs to the peptidase M4 family.</text>
</comment>
<dbReference type="PANTHER" id="PTHR33794:SF1">
    <property type="entry name" value="BACILLOLYSIN"/>
    <property type="match status" value="1"/>
</dbReference>
<gene>
    <name evidence="9" type="ORF">Lgee_0878</name>
</gene>
<comment type="function">
    <text evidence="8">Extracellular zinc metalloprotease.</text>
</comment>
<evidence type="ECO:0000313" key="10">
    <source>
        <dbReference type="Proteomes" id="UP000054785"/>
    </source>
</evidence>
<dbReference type="InterPro" id="IPR013856">
    <property type="entry name" value="Peptidase_M4_domain"/>
</dbReference>
<keyword evidence="5 8" id="KW-0862">Zinc</keyword>
<keyword evidence="8" id="KW-0732">Signal</keyword>
<dbReference type="GO" id="GO:0006508">
    <property type="term" value="P:proteolysis"/>
    <property type="evidence" value="ECO:0007669"/>
    <property type="project" value="UniProtKB-KW"/>
</dbReference>
<protein>
    <recommendedName>
        <fullName evidence="8">Neutral metalloproteinase</fullName>
        <ecNumber evidence="8">3.4.24.-</ecNumber>
    </recommendedName>
</protein>
<dbReference type="RefSeq" id="WP_028386079.1">
    <property type="nucleotide sequence ID" value="NZ_CAAAHN010000008.1"/>
</dbReference>
<dbReference type="PANTHER" id="PTHR33794">
    <property type="entry name" value="BACILLOLYSIN"/>
    <property type="match status" value="1"/>
</dbReference>
<dbReference type="Gene3D" id="3.10.450.490">
    <property type="match status" value="1"/>
</dbReference>
<dbReference type="Pfam" id="PF01447">
    <property type="entry name" value="Peptidase_M4"/>
    <property type="match status" value="1"/>
</dbReference>
<sequence>MYKKILFSLTLTLAHSAMAASLQELYQTPLSALDGFNLVKLSPKASVTPSSTGENTLQEVGQTRLDGALIRRYQQYFRGIPVVGAQVAVREAANARAAVANGLLVNAISLETRASVSQSRAKTLAKAAWFAGETPRNTRAEAASLQIRMTDDNTPRLTWLVTFETTDTSGLRAIARVVIDAQNGEVLNAWNNLQTIAESGPGGNEKVKGYWYGLDANPTLDVPSSGAQCTMDNALVRLVRLNHEWDEDGKILGAFSYPCGQNTEDRVNGAFSPGNDAYYFANTVVDMYKNWYGLHALQKPDGSFMQLITRVHFGEKYDNAFWDSKTLTFGDGDALYPLTSLDIVGHEATHGFTEQHAGLEYHDQPGALNESMSDMAGMAARAFLLQTNPAFYNKTHVTPNALTWTIGESVMKGSGGAALRYMDKPSKDGDSADCVDATLAKKSGESCGITWSRLMLKARIYYPDYNQRQSYIVHTASGIFNKAFYLLSKSMGVREAYKLMLRANMVYWTPTSSFESAACGVRRAAKDLNMNAAMVKLAFDKVGIQTSKCTL</sequence>
<dbReference type="GO" id="GO:0005576">
    <property type="term" value="C:extracellular region"/>
    <property type="evidence" value="ECO:0007669"/>
    <property type="project" value="UniProtKB-SubCell"/>
</dbReference>
<dbReference type="InterPro" id="IPR027268">
    <property type="entry name" value="Peptidase_M4/M1_CTD_sf"/>
</dbReference>
<dbReference type="GO" id="GO:0004222">
    <property type="term" value="F:metalloendopeptidase activity"/>
    <property type="evidence" value="ECO:0007669"/>
    <property type="project" value="UniProtKB-UniRule"/>
</dbReference>
<keyword evidence="4 8" id="KW-0378">Hydrolase</keyword>
<accession>A0A0W0TZT0</accession>
<dbReference type="OrthoDB" id="5378341at2"/>
<dbReference type="PATRIC" id="fig|45065.4.peg.942"/>
<dbReference type="CDD" id="cd09597">
    <property type="entry name" value="M4_TLP"/>
    <property type="match status" value="1"/>
</dbReference>
<evidence type="ECO:0000256" key="7">
    <source>
        <dbReference type="ARBA" id="ARBA00023145"/>
    </source>
</evidence>
<dbReference type="STRING" id="45065.Lgee_0878"/>
<evidence type="ECO:0000256" key="6">
    <source>
        <dbReference type="ARBA" id="ARBA00023049"/>
    </source>
</evidence>
<dbReference type="SUPFAM" id="SSF55486">
    <property type="entry name" value="Metalloproteases ('zincins'), catalytic domain"/>
    <property type="match status" value="1"/>
</dbReference>
<dbReference type="Gene3D" id="1.10.390.10">
    <property type="entry name" value="Neutral Protease Domain 2"/>
    <property type="match status" value="1"/>
</dbReference>
<dbReference type="InterPro" id="IPR023612">
    <property type="entry name" value="Peptidase_M4"/>
</dbReference>
<dbReference type="EC" id="3.4.24.-" evidence="8"/>